<dbReference type="OrthoDB" id="5294764at2"/>
<sequence>MTTIAEFTLIYDSRCPICRREVAWLQSRNAAGSIAFQDIHADGFVPERLGVTEAELMAEIHGVRADGSLVKGIDAFHATYSLLGLGWLAAPLRWPLTRPLFVGLYAVFARYRLPLGALLAGKRCQTDCRV</sequence>
<reference evidence="1 2" key="1">
    <citation type="submission" date="2016-03" db="EMBL/GenBank/DDBJ databases">
        <authorList>
            <person name="Ploux O."/>
        </authorList>
    </citation>
    <scope>NUCLEOTIDE SEQUENCE [LARGE SCALE GENOMIC DNA]</scope>
    <source>
        <strain evidence="1 2">R-45378</strain>
    </source>
</reference>
<proteinExistence type="predicted"/>
<protein>
    <submittedName>
        <fullName evidence="1">Thiol-disulfide oxidoreductase</fullName>
    </submittedName>
</protein>
<dbReference type="InterPro" id="IPR007263">
    <property type="entry name" value="DCC1-like"/>
</dbReference>
<dbReference type="Proteomes" id="UP000077857">
    <property type="component" value="Unassembled WGS sequence"/>
</dbReference>
<dbReference type="PANTHER" id="PTHR34290">
    <property type="entry name" value="SI:CH73-390P7.2"/>
    <property type="match status" value="1"/>
</dbReference>
<dbReference type="EMBL" id="LUUJ01000080">
    <property type="protein sequence ID" value="OAI15684.1"/>
    <property type="molecule type" value="Genomic_DNA"/>
</dbReference>
<evidence type="ECO:0000313" key="1">
    <source>
        <dbReference type="EMBL" id="OAI15684.1"/>
    </source>
</evidence>
<accession>A0A177NDL0</accession>
<dbReference type="InterPro" id="IPR044691">
    <property type="entry name" value="DCC1_Trx"/>
</dbReference>
<dbReference type="Pfam" id="PF04134">
    <property type="entry name" value="DCC1-like"/>
    <property type="match status" value="1"/>
</dbReference>
<dbReference type="GO" id="GO:0015035">
    <property type="term" value="F:protein-disulfide reductase activity"/>
    <property type="evidence" value="ECO:0007669"/>
    <property type="project" value="InterPro"/>
</dbReference>
<organism evidence="1 2">
    <name type="scientific">Methylomonas koyamae</name>
    <dbReference type="NCBI Taxonomy" id="702114"/>
    <lineage>
        <taxon>Bacteria</taxon>
        <taxon>Pseudomonadati</taxon>
        <taxon>Pseudomonadota</taxon>
        <taxon>Gammaproteobacteria</taxon>
        <taxon>Methylococcales</taxon>
        <taxon>Methylococcaceae</taxon>
        <taxon>Methylomonas</taxon>
    </lineage>
</organism>
<dbReference type="AlphaFoldDB" id="A0A177NDL0"/>
<dbReference type="RefSeq" id="WP_064040577.1">
    <property type="nucleotide sequence ID" value="NZ_LUUJ01000080.1"/>
</dbReference>
<evidence type="ECO:0000313" key="2">
    <source>
        <dbReference type="Proteomes" id="UP000077857"/>
    </source>
</evidence>
<gene>
    <name evidence="1" type="ORF">A1507_12700</name>
</gene>
<comment type="caution">
    <text evidence="1">The sequence shown here is derived from an EMBL/GenBank/DDBJ whole genome shotgun (WGS) entry which is preliminary data.</text>
</comment>
<dbReference type="PANTHER" id="PTHR34290:SF2">
    <property type="entry name" value="OS04G0668800 PROTEIN"/>
    <property type="match status" value="1"/>
</dbReference>
<name>A0A177NDL0_9GAMM</name>